<accession>A0A8X6UR02</accession>
<dbReference type="InterPro" id="IPR036397">
    <property type="entry name" value="RNaseH_sf"/>
</dbReference>
<organism evidence="1 2">
    <name type="scientific">Trichonephila clavipes</name>
    <name type="common">Golden silk orbweaver</name>
    <name type="synonym">Nephila clavipes</name>
    <dbReference type="NCBI Taxonomy" id="2585209"/>
    <lineage>
        <taxon>Eukaryota</taxon>
        <taxon>Metazoa</taxon>
        <taxon>Ecdysozoa</taxon>
        <taxon>Arthropoda</taxon>
        <taxon>Chelicerata</taxon>
        <taxon>Arachnida</taxon>
        <taxon>Araneae</taxon>
        <taxon>Araneomorphae</taxon>
        <taxon>Entelegynae</taxon>
        <taxon>Araneoidea</taxon>
        <taxon>Nephilidae</taxon>
        <taxon>Trichonephila</taxon>
    </lineage>
</organism>
<dbReference type="GO" id="GO:0003676">
    <property type="term" value="F:nucleic acid binding"/>
    <property type="evidence" value="ECO:0007669"/>
    <property type="project" value="InterPro"/>
</dbReference>
<dbReference type="PANTHER" id="PTHR46060">
    <property type="entry name" value="MARINER MOS1 TRANSPOSASE-LIKE PROTEIN"/>
    <property type="match status" value="1"/>
</dbReference>
<protein>
    <submittedName>
        <fullName evidence="1">Uncharacterized protein</fullName>
    </submittedName>
</protein>
<dbReference type="InterPro" id="IPR052709">
    <property type="entry name" value="Transposase-MT_Hybrid"/>
</dbReference>
<comment type="caution">
    <text evidence="1">The sequence shown here is derived from an EMBL/GenBank/DDBJ whole genome shotgun (WGS) entry which is preliminary data.</text>
</comment>
<name>A0A8X6UR02_TRICX</name>
<evidence type="ECO:0000313" key="1">
    <source>
        <dbReference type="EMBL" id="GFX89071.1"/>
    </source>
</evidence>
<dbReference type="Gene3D" id="3.30.420.10">
    <property type="entry name" value="Ribonuclease H-like superfamily/Ribonuclease H"/>
    <property type="match status" value="1"/>
</dbReference>
<gene>
    <name evidence="1" type="primary">AVEN_252_1</name>
    <name evidence="1" type="ORF">TNCV_2853701</name>
</gene>
<reference evidence="1" key="1">
    <citation type="submission" date="2020-08" db="EMBL/GenBank/DDBJ databases">
        <title>Multicomponent nature underlies the extraordinary mechanical properties of spider dragline silk.</title>
        <authorList>
            <person name="Kono N."/>
            <person name="Nakamura H."/>
            <person name="Mori M."/>
            <person name="Yoshida Y."/>
            <person name="Ohtoshi R."/>
            <person name="Malay A.D."/>
            <person name="Moran D.A.P."/>
            <person name="Tomita M."/>
            <person name="Numata K."/>
            <person name="Arakawa K."/>
        </authorList>
    </citation>
    <scope>NUCLEOTIDE SEQUENCE</scope>
</reference>
<proteinExistence type="predicted"/>
<dbReference type="EMBL" id="BMAU01021067">
    <property type="protein sequence ID" value="GFX89071.1"/>
    <property type="molecule type" value="Genomic_DNA"/>
</dbReference>
<keyword evidence="2" id="KW-1185">Reference proteome</keyword>
<dbReference type="AlphaFoldDB" id="A0A8X6UR02"/>
<sequence>MACFPYYASIPSVNQFLPHLSTCFRRPNSFVRINDFSSRMEAVIVEVETDDACCLTPVVRVDSVSTQTSRKTQELLQKFNWLVWSHSPYSPDWAPSDYLFSPALKKHLSEPRFTTDSDVQTDADRWINGQELDYYQDGLSKLVQ</sequence>
<dbReference type="PANTHER" id="PTHR46060:SF1">
    <property type="entry name" value="MARINER MOS1 TRANSPOSASE-LIKE PROTEIN"/>
    <property type="match status" value="1"/>
</dbReference>
<evidence type="ECO:0000313" key="2">
    <source>
        <dbReference type="Proteomes" id="UP000887159"/>
    </source>
</evidence>
<dbReference type="Proteomes" id="UP000887159">
    <property type="component" value="Unassembled WGS sequence"/>
</dbReference>